<sequence>RDRAARADEPLAVDVDDIPAPTP</sequence>
<reference evidence="2" key="1">
    <citation type="submission" date="2020-02" db="EMBL/GenBank/DDBJ databases">
        <authorList>
            <person name="Meier V. D."/>
        </authorList>
    </citation>
    <scope>NUCLEOTIDE SEQUENCE</scope>
    <source>
        <strain evidence="2">AVDCRST_MAG40</strain>
    </source>
</reference>
<feature type="non-terminal residue" evidence="2">
    <location>
        <position position="1"/>
    </location>
</feature>
<dbReference type="AlphaFoldDB" id="A0A6J4LBC9"/>
<dbReference type="EMBL" id="CADCTX010000543">
    <property type="protein sequence ID" value="CAA9327225.1"/>
    <property type="molecule type" value="Genomic_DNA"/>
</dbReference>
<proteinExistence type="predicted"/>
<evidence type="ECO:0000256" key="1">
    <source>
        <dbReference type="SAM" id="MobiDB-lite"/>
    </source>
</evidence>
<evidence type="ECO:0000313" key="2">
    <source>
        <dbReference type="EMBL" id="CAA9327225.1"/>
    </source>
</evidence>
<gene>
    <name evidence="2" type="ORF">AVDCRST_MAG40-1748</name>
</gene>
<protein>
    <submittedName>
        <fullName evidence="2">Uncharacterized protein</fullName>
    </submittedName>
</protein>
<feature type="region of interest" description="Disordered" evidence="1">
    <location>
        <begin position="1"/>
        <end position="23"/>
    </location>
</feature>
<organism evidence="2">
    <name type="scientific">uncultured Gemmatimonadaceae bacterium</name>
    <dbReference type="NCBI Taxonomy" id="246130"/>
    <lineage>
        <taxon>Bacteria</taxon>
        <taxon>Pseudomonadati</taxon>
        <taxon>Gemmatimonadota</taxon>
        <taxon>Gemmatimonadia</taxon>
        <taxon>Gemmatimonadales</taxon>
        <taxon>Gemmatimonadaceae</taxon>
        <taxon>environmental samples</taxon>
    </lineage>
</organism>
<name>A0A6J4LBC9_9BACT</name>
<accession>A0A6J4LBC9</accession>